<keyword evidence="6 8" id="KW-0472">Membrane</keyword>
<dbReference type="HAMAP" id="MF_03111">
    <property type="entry name" value="Coq4"/>
    <property type="match status" value="1"/>
</dbReference>
<comment type="subunit">
    <text evidence="8">Component of a multi-subunit COQ enzyme complex.</text>
</comment>
<comment type="similarity">
    <text evidence="8">Belongs to the COQ4 family.</text>
</comment>
<evidence type="ECO:0000256" key="8">
    <source>
        <dbReference type="HAMAP-Rule" id="MF_03111"/>
    </source>
</evidence>
<dbReference type="PANTHER" id="PTHR12922">
    <property type="entry name" value="UBIQUINONE BIOSYNTHESIS PROTEIN"/>
    <property type="match status" value="1"/>
</dbReference>
<dbReference type="EMBL" id="JABFTP020000165">
    <property type="protein sequence ID" value="KAL3284912.1"/>
    <property type="molecule type" value="Genomic_DNA"/>
</dbReference>
<evidence type="ECO:0000256" key="4">
    <source>
        <dbReference type="ARBA" id="ARBA00022833"/>
    </source>
</evidence>
<dbReference type="InterPro" id="IPR027540">
    <property type="entry name" value="Coq4_euk"/>
</dbReference>
<protein>
    <recommendedName>
        <fullName evidence="8">Ubiquinone biosynthesis protein COQ4 homolog, mitochondrial</fullName>
    </recommendedName>
    <alternativeName>
        <fullName evidence="8">4-hydroxy-3-methoxy-5-polyprenylbenzoate decarboxylase</fullName>
        <ecNumber evidence="8">4.1.1.130</ecNumber>
    </alternativeName>
    <alternativeName>
        <fullName evidence="8">Coenzyme Q biosynthesis protein 4 homolog</fullName>
    </alternativeName>
</protein>
<accession>A0ABD2P1W9</accession>
<dbReference type="Proteomes" id="UP001516400">
    <property type="component" value="Unassembled WGS sequence"/>
</dbReference>
<feature type="binding site" evidence="8">
    <location>
        <position position="172"/>
    </location>
    <ligand>
        <name>Zn(2+)</name>
        <dbReference type="ChEBI" id="CHEBI:29105"/>
    </ligand>
</feature>
<evidence type="ECO:0000313" key="10">
    <source>
        <dbReference type="Proteomes" id="UP001516400"/>
    </source>
</evidence>
<comment type="cofactor">
    <cofactor evidence="8">
        <name>Zn(2+)</name>
        <dbReference type="ChEBI" id="CHEBI:29105"/>
    </cofactor>
</comment>
<evidence type="ECO:0000256" key="1">
    <source>
        <dbReference type="ARBA" id="ARBA00022688"/>
    </source>
</evidence>
<evidence type="ECO:0000313" key="9">
    <source>
        <dbReference type="EMBL" id="KAL3284912.1"/>
    </source>
</evidence>
<comment type="subcellular location">
    <subcellularLocation>
        <location evidence="8">Mitochondrion inner membrane</location>
        <topology evidence="8">Peripheral membrane protein</topology>
        <orientation evidence="8">Matrix side</orientation>
    </subcellularLocation>
</comment>
<reference evidence="9 10" key="1">
    <citation type="journal article" date="2021" name="BMC Biol.">
        <title>Horizontally acquired antibacterial genes associated with adaptive radiation of ladybird beetles.</title>
        <authorList>
            <person name="Li H.S."/>
            <person name="Tang X.F."/>
            <person name="Huang Y.H."/>
            <person name="Xu Z.Y."/>
            <person name="Chen M.L."/>
            <person name="Du X.Y."/>
            <person name="Qiu B.Y."/>
            <person name="Chen P.T."/>
            <person name="Zhang W."/>
            <person name="Slipinski A."/>
            <person name="Escalona H.E."/>
            <person name="Waterhouse R.M."/>
            <person name="Zwick A."/>
            <person name="Pang H."/>
        </authorList>
    </citation>
    <scope>NUCLEOTIDE SEQUENCE [LARGE SCALE GENOMIC DNA]</scope>
    <source>
        <strain evidence="9">SYSU2018</strain>
    </source>
</reference>
<evidence type="ECO:0000256" key="3">
    <source>
        <dbReference type="ARBA" id="ARBA00022792"/>
    </source>
</evidence>
<gene>
    <name evidence="9" type="ORF">HHI36_019045</name>
</gene>
<keyword evidence="5 8" id="KW-0496">Mitochondrion</keyword>
<evidence type="ECO:0000256" key="5">
    <source>
        <dbReference type="ARBA" id="ARBA00023128"/>
    </source>
</evidence>
<comment type="caution">
    <text evidence="9">The sequence shown here is derived from an EMBL/GenBank/DDBJ whole genome shotgun (WGS) entry which is preliminary data.</text>
</comment>
<feature type="binding site" evidence="8">
    <location>
        <position position="171"/>
    </location>
    <ligand>
        <name>Zn(2+)</name>
        <dbReference type="ChEBI" id="CHEBI:29105"/>
    </ligand>
</feature>
<feature type="binding site" evidence="8">
    <location>
        <position position="175"/>
    </location>
    <ligand>
        <name>Zn(2+)</name>
        <dbReference type="ChEBI" id="CHEBI:29105"/>
    </ligand>
</feature>
<dbReference type="PANTHER" id="PTHR12922:SF7">
    <property type="entry name" value="UBIQUINONE BIOSYNTHESIS PROTEIN COQ4 HOMOLOG, MITOCHONDRIAL"/>
    <property type="match status" value="1"/>
</dbReference>
<name>A0ABD2P1W9_9CUCU</name>
<evidence type="ECO:0000256" key="2">
    <source>
        <dbReference type="ARBA" id="ARBA00022723"/>
    </source>
</evidence>
<keyword evidence="10" id="KW-1185">Reference proteome</keyword>
<dbReference type="GO" id="GO:0008270">
    <property type="term" value="F:zinc ion binding"/>
    <property type="evidence" value="ECO:0007669"/>
    <property type="project" value="UniProtKB-UniRule"/>
</dbReference>
<dbReference type="AlphaFoldDB" id="A0ABD2P1W9"/>
<dbReference type="InterPro" id="IPR007715">
    <property type="entry name" value="Coq4"/>
</dbReference>
<dbReference type="Pfam" id="PF05019">
    <property type="entry name" value="Coq4"/>
    <property type="match status" value="1"/>
</dbReference>
<keyword evidence="1 8" id="KW-0831">Ubiquinone biosynthesis</keyword>
<evidence type="ECO:0000256" key="6">
    <source>
        <dbReference type="ARBA" id="ARBA00023136"/>
    </source>
</evidence>
<keyword evidence="7 8" id="KW-0456">Lyase</keyword>
<feature type="binding site" evidence="8">
    <location>
        <position position="187"/>
    </location>
    <ligand>
        <name>Zn(2+)</name>
        <dbReference type="ChEBI" id="CHEBI:29105"/>
    </ligand>
</feature>
<keyword evidence="3 8" id="KW-0999">Mitochondrion inner membrane</keyword>
<comment type="pathway">
    <text evidence="8">Cofactor biosynthesis; ubiquinone biosynthesis.</text>
</comment>
<sequence length="275" mass="31930">MTSFLSIKMFRPSPLYLIRSVTYRGQNRTCHKIGKMERNSFEEDFRKFHIPINTFQQTLLTIGAASLALLDPYRADMVACLGETTGSFALHYILSQMENSQEAAKILKEKPRINSSTVDLNKLRKMPEGTLGRVYANFLDENKVTPDTRDPVRFVSDIKLAYVMQRYREIHDLIHALLGMKTNMLGEVTVKWVEAIQTKLPMCVGGAIFGPLRLKPKQRKDYLQYYLPWAIETGSTSKFFMNVYFEERWEQPIVELHEELNIKPLILSRFLFNYG</sequence>
<dbReference type="GO" id="GO:0031314">
    <property type="term" value="C:extrinsic component of mitochondrial inner membrane"/>
    <property type="evidence" value="ECO:0007669"/>
    <property type="project" value="UniProtKB-UniRule"/>
</dbReference>
<comment type="function">
    <text evidence="8">Lyase that catalyzes the C1-decarboxylation of 4-hydroxy-3-methoxy-5-(all-trans-polyprenyl)benzoic acid into 2-methoxy-6-(all-trans-polyprenyl)phenol during ubiquinone biosynthesis.</text>
</comment>
<comment type="catalytic activity">
    <reaction evidence="8">
        <text>a 4-hydroxy-3-methoxy-5-(all-trans-polyprenyl)benzoate + H(+) = a 2-methoxy-6-(all-trans-polyprenyl)phenol + CO2</text>
        <dbReference type="Rhea" id="RHEA:81179"/>
        <dbReference type="Rhea" id="RHEA-COMP:9551"/>
        <dbReference type="Rhea" id="RHEA-COMP:10931"/>
        <dbReference type="ChEBI" id="CHEBI:15378"/>
        <dbReference type="ChEBI" id="CHEBI:16526"/>
        <dbReference type="ChEBI" id="CHEBI:62731"/>
        <dbReference type="ChEBI" id="CHEBI:84443"/>
        <dbReference type="EC" id="4.1.1.130"/>
    </reaction>
</comment>
<evidence type="ECO:0000256" key="7">
    <source>
        <dbReference type="ARBA" id="ARBA00023239"/>
    </source>
</evidence>
<organism evidence="9 10">
    <name type="scientific">Cryptolaemus montrouzieri</name>
    <dbReference type="NCBI Taxonomy" id="559131"/>
    <lineage>
        <taxon>Eukaryota</taxon>
        <taxon>Metazoa</taxon>
        <taxon>Ecdysozoa</taxon>
        <taxon>Arthropoda</taxon>
        <taxon>Hexapoda</taxon>
        <taxon>Insecta</taxon>
        <taxon>Pterygota</taxon>
        <taxon>Neoptera</taxon>
        <taxon>Endopterygota</taxon>
        <taxon>Coleoptera</taxon>
        <taxon>Polyphaga</taxon>
        <taxon>Cucujiformia</taxon>
        <taxon>Coccinelloidea</taxon>
        <taxon>Coccinellidae</taxon>
        <taxon>Scymninae</taxon>
        <taxon>Scymnini</taxon>
        <taxon>Cryptolaemus</taxon>
    </lineage>
</organism>
<keyword evidence="2 8" id="KW-0479">Metal-binding</keyword>
<keyword evidence="4 8" id="KW-0862">Zinc</keyword>
<dbReference type="GO" id="GO:0120539">
    <property type="term" value="F:4-hydroxy-3-methoxy-5-polyprenylbenzoate decarboxylase activity"/>
    <property type="evidence" value="ECO:0007669"/>
    <property type="project" value="UniProtKB-EC"/>
</dbReference>
<dbReference type="EC" id="4.1.1.130" evidence="8"/>
<proteinExistence type="inferred from homology"/>